<accession>A0A316HJ04</accession>
<dbReference type="Proteomes" id="UP000245812">
    <property type="component" value="Unassembled WGS sequence"/>
</dbReference>
<protein>
    <submittedName>
        <fullName evidence="1">Uncharacterized protein</fullName>
    </submittedName>
</protein>
<keyword evidence="2" id="KW-1185">Reference proteome</keyword>
<gene>
    <name evidence="1" type="ORF">C7456_1231</name>
</gene>
<organism evidence="1 2">
    <name type="scientific">Fulvimonas soli</name>
    <dbReference type="NCBI Taxonomy" id="155197"/>
    <lineage>
        <taxon>Bacteria</taxon>
        <taxon>Pseudomonadati</taxon>
        <taxon>Pseudomonadota</taxon>
        <taxon>Gammaproteobacteria</taxon>
        <taxon>Lysobacterales</taxon>
        <taxon>Rhodanobacteraceae</taxon>
        <taxon>Fulvimonas</taxon>
    </lineage>
</organism>
<reference evidence="1 2" key="1">
    <citation type="submission" date="2018-05" db="EMBL/GenBank/DDBJ databases">
        <title>Genomic Encyclopedia of Type Strains, Phase IV (KMG-IV): sequencing the most valuable type-strain genomes for metagenomic binning, comparative biology and taxonomic classification.</title>
        <authorList>
            <person name="Goeker M."/>
        </authorList>
    </citation>
    <scope>NUCLEOTIDE SEQUENCE [LARGE SCALE GENOMIC DNA]</scope>
    <source>
        <strain evidence="1 2">DSM 14263</strain>
    </source>
</reference>
<comment type="caution">
    <text evidence="1">The sequence shown here is derived from an EMBL/GenBank/DDBJ whole genome shotgun (WGS) entry which is preliminary data.</text>
</comment>
<dbReference type="EMBL" id="QGHC01000023">
    <property type="protein sequence ID" value="PWK81218.1"/>
    <property type="molecule type" value="Genomic_DNA"/>
</dbReference>
<sequence>MDIEVVCGSTGSKIEMYWVVGAPVDFRCGAE</sequence>
<feature type="non-terminal residue" evidence="1">
    <location>
        <position position="31"/>
    </location>
</feature>
<evidence type="ECO:0000313" key="2">
    <source>
        <dbReference type="Proteomes" id="UP000245812"/>
    </source>
</evidence>
<name>A0A316HJ04_9GAMM</name>
<proteinExistence type="predicted"/>
<dbReference type="AlphaFoldDB" id="A0A316HJ04"/>
<evidence type="ECO:0000313" key="1">
    <source>
        <dbReference type="EMBL" id="PWK81218.1"/>
    </source>
</evidence>